<protein>
    <submittedName>
        <fullName evidence="2">Uncharacterized protein</fullName>
    </submittedName>
</protein>
<evidence type="ECO:0000256" key="1">
    <source>
        <dbReference type="SAM" id="MobiDB-lite"/>
    </source>
</evidence>
<evidence type="ECO:0000313" key="2">
    <source>
        <dbReference type="EMBL" id="DAE32613.1"/>
    </source>
</evidence>
<proteinExistence type="predicted"/>
<organism evidence="2">
    <name type="scientific">virus sp. ctJpG3</name>
    <dbReference type="NCBI Taxonomy" id="2825812"/>
    <lineage>
        <taxon>Viruses</taxon>
    </lineage>
</organism>
<reference evidence="2" key="1">
    <citation type="journal article" date="2021" name="Proc. Natl. Acad. Sci. U.S.A.">
        <title>A Catalog of Tens of Thousands of Viruses from Human Metagenomes Reveals Hidden Associations with Chronic Diseases.</title>
        <authorList>
            <person name="Tisza M.J."/>
            <person name="Buck C.B."/>
        </authorList>
    </citation>
    <scope>NUCLEOTIDE SEQUENCE</scope>
    <source>
        <strain evidence="2">CtJpG3</strain>
    </source>
</reference>
<dbReference type="EMBL" id="BK059125">
    <property type="protein sequence ID" value="DAE32613.1"/>
    <property type="molecule type" value="Genomic_DNA"/>
</dbReference>
<name>A0A8S5RNE1_9VIRU</name>
<accession>A0A8S5RNE1</accession>
<sequence length="34" mass="3722">MESKRGEVIGSVVRAEQSHGQSGKKAIGFKYKTQ</sequence>
<feature type="region of interest" description="Disordered" evidence="1">
    <location>
        <begin position="1"/>
        <end position="34"/>
    </location>
</feature>